<organism evidence="2 3">
    <name type="scientific">Taxus chinensis</name>
    <name type="common">Chinese yew</name>
    <name type="synonym">Taxus wallichiana var. chinensis</name>
    <dbReference type="NCBI Taxonomy" id="29808"/>
    <lineage>
        <taxon>Eukaryota</taxon>
        <taxon>Viridiplantae</taxon>
        <taxon>Streptophyta</taxon>
        <taxon>Embryophyta</taxon>
        <taxon>Tracheophyta</taxon>
        <taxon>Spermatophyta</taxon>
        <taxon>Pinopsida</taxon>
        <taxon>Pinidae</taxon>
        <taxon>Conifers II</taxon>
        <taxon>Cupressales</taxon>
        <taxon>Taxaceae</taxon>
        <taxon>Taxus</taxon>
    </lineage>
</organism>
<dbReference type="PANTHER" id="PTHR31642:SF217">
    <property type="entry name" value="OMEGA-HYDROXYPALMITATE O-FERULOYL TRANSFERASE-LIKE ISOFORM X1"/>
    <property type="match status" value="1"/>
</dbReference>
<dbReference type="Pfam" id="PF02458">
    <property type="entry name" value="Transferase"/>
    <property type="match status" value="1"/>
</dbReference>
<comment type="similarity">
    <text evidence="1">Belongs to the plant acyltransferase family.</text>
</comment>
<dbReference type="AlphaFoldDB" id="A0AA38FTZ4"/>
<gene>
    <name evidence="2" type="ORF">KI387_037956</name>
</gene>
<keyword evidence="3" id="KW-1185">Reference proteome</keyword>
<protein>
    <submittedName>
        <fullName evidence="2">Uncharacterized protein</fullName>
    </submittedName>
</protein>
<name>A0AA38FTZ4_TAXCH</name>
<proteinExistence type="inferred from homology"/>
<evidence type="ECO:0000313" key="2">
    <source>
        <dbReference type="EMBL" id="KAH9310045.1"/>
    </source>
</evidence>
<dbReference type="PANTHER" id="PTHR31642">
    <property type="entry name" value="TRICHOTHECENE 3-O-ACETYLTRANSFERASE"/>
    <property type="match status" value="1"/>
</dbReference>
<dbReference type="Gene3D" id="3.30.559.10">
    <property type="entry name" value="Chloramphenicol acetyltransferase-like domain"/>
    <property type="match status" value="2"/>
</dbReference>
<dbReference type="InterPro" id="IPR050317">
    <property type="entry name" value="Plant_Fungal_Acyltransferase"/>
</dbReference>
<sequence length="284" mass="32340">ITRFRCGGFVLGTAINHSLLDGFPLQEFARNFTNMVIKGELAFVPVNDRTCLKARSPLQINYEHEEFLKPSETNQDAIVSSFMTQRNKDLWHTKVTLNKPSEKHVFRLFLLSGEMLKELKMKAKNGGIEQCTSFIVAVAHLWRARTAAIANMKEDDISTVHYAVEIRSRVVPPLQREFTGNACLPAYAKVTAKELLKQPFYETVKRLQEAIDRLTYNYVRSAIDWLELYDGVVSLENGFLVSSWKHMQFRDMEFGGGIKSLHGGPVVSGWADVVFFLPHQKDPD</sequence>
<evidence type="ECO:0000313" key="3">
    <source>
        <dbReference type="Proteomes" id="UP000824469"/>
    </source>
</evidence>
<reference evidence="2 3" key="1">
    <citation type="journal article" date="2021" name="Nat. Plants">
        <title>The Taxus genome provides insights into paclitaxel biosynthesis.</title>
        <authorList>
            <person name="Xiong X."/>
            <person name="Gou J."/>
            <person name="Liao Q."/>
            <person name="Li Y."/>
            <person name="Zhou Q."/>
            <person name="Bi G."/>
            <person name="Li C."/>
            <person name="Du R."/>
            <person name="Wang X."/>
            <person name="Sun T."/>
            <person name="Guo L."/>
            <person name="Liang H."/>
            <person name="Lu P."/>
            <person name="Wu Y."/>
            <person name="Zhang Z."/>
            <person name="Ro D.K."/>
            <person name="Shang Y."/>
            <person name="Huang S."/>
            <person name="Yan J."/>
        </authorList>
    </citation>
    <scope>NUCLEOTIDE SEQUENCE [LARGE SCALE GENOMIC DNA]</scope>
    <source>
        <strain evidence="2">Ta-2019</strain>
    </source>
</reference>
<dbReference type="Proteomes" id="UP000824469">
    <property type="component" value="Unassembled WGS sequence"/>
</dbReference>
<accession>A0AA38FTZ4</accession>
<dbReference type="OMA" id="EMHIREI"/>
<evidence type="ECO:0000256" key="1">
    <source>
        <dbReference type="ARBA" id="ARBA00009861"/>
    </source>
</evidence>
<comment type="caution">
    <text evidence="2">The sequence shown here is derived from an EMBL/GenBank/DDBJ whole genome shotgun (WGS) entry which is preliminary data.</text>
</comment>
<dbReference type="InterPro" id="IPR023213">
    <property type="entry name" value="CAT-like_dom_sf"/>
</dbReference>
<dbReference type="GO" id="GO:0016747">
    <property type="term" value="F:acyltransferase activity, transferring groups other than amino-acyl groups"/>
    <property type="evidence" value="ECO:0007669"/>
    <property type="project" value="TreeGrafter"/>
</dbReference>
<dbReference type="EMBL" id="JAHRHJ020000007">
    <property type="protein sequence ID" value="KAH9310045.1"/>
    <property type="molecule type" value="Genomic_DNA"/>
</dbReference>
<feature type="non-terminal residue" evidence="2">
    <location>
        <position position="1"/>
    </location>
</feature>
<feature type="non-terminal residue" evidence="2">
    <location>
        <position position="284"/>
    </location>
</feature>